<organism evidence="1 2">
    <name type="scientific">Leptospira noguchii str. 2007001578</name>
    <dbReference type="NCBI Taxonomy" id="1049974"/>
    <lineage>
        <taxon>Bacteria</taxon>
        <taxon>Pseudomonadati</taxon>
        <taxon>Spirochaetota</taxon>
        <taxon>Spirochaetia</taxon>
        <taxon>Leptospirales</taxon>
        <taxon>Leptospiraceae</taxon>
        <taxon>Leptospira</taxon>
    </lineage>
</organism>
<evidence type="ECO:0000313" key="1">
    <source>
        <dbReference type="EMBL" id="EMN00813.1"/>
    </source>
</evidence>
<dbReference type="EMBL" id="AHMH02000074">
    <property type="protein sequence ID" value="EMN00813.1"/>
    <property type="molecule type" value="Genomic_DNA"/>
</dbReference>
<proteinExistence type="predicted"/>
<sequence>MNKNEWYHILTGHFGYPQPEKNFEYLNQTYIPDIGCPTCKIGKIQNAFETNQKQNTVNLLV</sequence>
<reference evidence="1 2" key="1">
    <citation type="submission" date="2013-01" db="EMBL/GenBank/DDBJ databases">
        <authorList>
            <person name="Harkins D.M."/>
            <person name="Durkin A.S."/>
            <person name="Brinkac L.M."/>
            <person name="Haft D.H."/>
            <person name="Selengut J.D."/>
            <person name="Sanka R."/>
            <person name="DePew J."/>
            <person name="Purushe J."/>
            <person name="Whelen A.C."/>
            <person name="Vinetz J.M."/>
            <person name="Sutton G.G."/>
            <person name="Nierman W.C."/>
            <person name="Fouts D.E."/>
        </authorList>
    </citation>
    <scope>NUCLEOTIDE SEQUENCE [LARGE SCALE GENOMIC DNA]</scope>
    <source>
        <strain evidence="1 2">2007001578</strain>
    </source>
</reference>
<gene>
    <name evidence="1" type="ORF">LEP1GSC035_0575</name>
</gene>
<comment type="caution">
    <text evidence="1">The sequence shown here is derived from an EMBL/GenBank/DDBJ whole genome shotgun (WGS) entry which is preliminary data.</text>
</comment>
<evidence type="ECO:0000313" key="2">
    <source>
        <dbReference type="Proteomes" id="UP000012099"/>
    </source>
</evidence>
<protein>
    <submittedName>
        <fullName evidence="1">Uncharacterized protein</fullName>
    </submittedName>
</protein>
<accession>A0ABN0J1N6</accession>
<dbReference type="Proteomes" id="UP000012099">
    <property type="component" value="Unassembled WGS sequence"/>
</dbReference>
<name>A0ABN0J1N6_9LEPT</name>
<keyword evidence="2" id="KW-1185">Reference proteome</keyword>